<accession>A0A6J6TLN5</accession>
<dbReference type="Pfam" id="PF02464">
    <property type="entry name" value="CinA"/>
    <property type="match status" value="1"/>
</dbReference>
<gene>
    <name evidence="2" type="ORF">UFOPK2842_00188</name>
</gene>
<evidence type="ECO:0000313" key="2">
    <source>
        <dbReference type="EMBL" id="CAB4747764.1"/>
    </source>
</evidence>
<dbReference type="AlphaFoldDB" id="A0A6J6TLN5"/>
<protein>
    <submittedName>
        <fullName evidence="2">Unannotated protein</fullName>
    </submittedName>
</protein>
<reference evidence="2" key="1">
    <citation type="submission" date="2020-05" db="EMBL/GenBank/DDBJ databases">
        <authorList>
            <person name="Chiriac C."/>
            <person name="Salcher M."/>
            <person name="Ghai R."/>
            <person name="Kavagutti S V."/>
        </authorList>
    </citation>
    <scope>NUCLEOTIDE SEQUENCE</scope>
</reference>
<dbReference type="EMBL" id="CAEZZI010000009">
    <property type="protein sequence ID" value="CAB4747764.1"/>
    <property type="molecule type" value="Genomic_DNA"/>
</dbReference>
<proteinExistence type="predicted"/>
<organism evidence="2">
    <name type="scientific">freshwater metagenome</name>
    <dbReference type="NCBI Taxonomy" id="449393"/>
    <lineage>
        <taxon>unclassified sequences</taxon>
        <taxon>metagenomes</taxon>
        <taxon>ecological metagenomes</taxon>
    </lineage>
</organism>
<dbReference type="NCBIfam" id="TIGR00199">
    <property type="entry name" value="PncC_domain"/>
    <property type="match status" value="1"/>
</dbReference>
<feature type="domain" description="CinA C-terminal" evidence="1">
    <location>
        <begin position="10"/>
        <end position="157"/>
    </location>
</feature>
<dbReference type="InterPro" id="IPR008136">
    <property type="entry name" value="CinA_C"/>
</dbReference>
<dbReference type="SUPFAM" id="SSF142433">
    <property type="entry name" value="CinA-like"/>
    <property type="match status" value="1"/>
</dbReference>
<evidence type="ECO:0000259" key="1">
    <source>
        <dbReference type="Pfam" id="PF02464"/>
    </source>
</evidence>
<dbReference type="Gene3D" id="3.90.950.20">
    <property type="entry name" value="CinA-like"/>
    <property type="match status" value="1"/>
</dbReference>
<sequence>MSNASEITSAMKDVITHLKLRNETLSTAESITGGGLGYAITSVPGSSDIYVGGSIAYHSEIKQSHLGVSSELIKSKTVYSEEVALEMAKGALKTFKTTWAIATTGVAGPDTSDGVPAGTVWVAIAGPITQSIQLALDGERENIRSGTVASAIGTFARILRSRD</sequence>
<name>A0A6J6TLN5_9ZZZZ</name>
<dbReference type="InterPro" id="IPR036653">
    <property type="entry name" value="CinA-like_C"/>
</dbReference>